<gene>
    <name evidence="2" type="ORF">ENP13_10260</name>
</gene>
<comment type="caution">
    <text evidence="2">The sequence shown here is derived from an EMBL/GenBank/DDBJ whole genome shotgun (WGS) entry which is preliminary data.</text>
</comment>
<keyword evidence="1" id="KW-0812">Transmembrane</keyword>
<name>A0A7C2WTP1_9BACT</name>
<dbReference type="AlphaFoldDB" id="A0A7C2WTP1"/>
<feature type="transmembrane region" description="Helical" evidence="1">
    <location>
        <begin position="116"/>
        <end position="136"/>
    </location>
</feature>
<reference evidence="2" key="1">
    <citation type="journal article" date="2020" name="mSystems">
        <title>Genome- and Community-Level Interaction Insights into Carbon Utilization and Element Cycling Functions of Hydrothermarchaeota in Hydrothermal Sediment.</title>
        <authorList>
            <person name="Zhou Z."/>
            <person name="Liu Y."/>
            <person name="Xu W."/>
            <person name="Pan J."/>
            <person name="Luo Z.H."/>
            <person name="Li M."/>
        </authorList>
    </citation>
    <scope>NUCLEOTIDE SEQUENCE [LARGE SCALE GENOMIC DNA]</scope>
    <source>
        <strain evidence="2">SpSt-192</strain>
    </source>
</reference>
<proteinExistence type="predicted"/>
<sequence length="172" mass="18776">MPADLAMPRRRPGQCLPRPGLTRPAQPLCWARRGRGGTMQAPATRHRVVWVAFAFGMALCGVGILLLVDPGLAERLYGLRTEGGTRYTFHYVAGVRELYAGVVLALLALLRAYREVGILLLASAFIPAADFLIVVTTPGSDVWWAVLTHLAAIPVVLALGTYLLRLSMQERE</sequence>
<feature type="transmembrane region" description="Helical" evidence="1">
    <location>
        <begin position="88"/>
        <end position="109"/>
    </location>
</feature>
<dbReference type="Pfam" id="PF14087">
    <property type="entry name" value="DUF4267"/>
    <property type="match status" value="1"/>
</dbReference>
<evidence type="ECO:0000313" key="2">
    <source>
        <dbReference type="EMBL" id="HEX71605.1"/>
    </source>
</evidence>
<feature type="transmembrane region" description="Helical" evidence="1">
    <location>
        <begin position="48"/>
        <end position="68"/>
    </location>
</feature>
<organism evidence="2">
    <name type="scientific">Thermorudis sp</name>
    <dbReference type="NCBI Taxonomy" id="1969470"/>
    <lineage>
        <taxon>Bacteria</taxon>
        <taxon>Pseudomonadati</taxon>
        <taxon>Thermomicrobiota</taxon>
        <taxon>Thermomicrobia</taxon>
        <taxon>Thermomicrobia incertae sedis</taxon>
        <taxon>Thermorudis</taxon>
    </lineage>
</organism>
<dbReference type="EMBL" id="DSID01000777">
    <property type="protein sequence ID" value="HEX71605.1"/>
    <property type="molecule type" value="Genomic_DNA"/>
</dbReference>
<keyword evidence="1" id="KW-1133">Transmembrane helix</keyword>
<keyword evidence="1" id="KW-0472">Membrane</keyword>
<accession>A0A7C2WTP1</accession>
<evidence type="ECO:0000256" key="1">
    <source>
        <dbReference type="SAM" id="Phobius"/>
    </source>
</evidence>
<dbReference type="InterPro" id="IPR025363">
    <property type="entry name" value="DUF4267"/>
</dbReference>
<protein>
    <submittedName>
        <fullName evidence="2">DUF4267 domain-containing protein</fullName>
    </submittedName>
</protein>
<feature type="transmembrane region" description="Helical" evidence="1">
    <location>
        <begin position="142"/>
        <end position="164"/>
    </location>
</feature>